<keyword evidence="2" id="KW-0472">Membrane</keyword>
<feature type="transmembrane region" description="Helical" evidence="2">
    <location>
        <begin position="20"/>
        <end position="41"/>
    </location>
</feature>
<evidence type="ECO:0000256" key="1">
    <source>
        <dbReference type="SAM" id="Coils"/>
    </source>
</evidence>
<sequence>MLADIISDLQGSGMFSLESILAIAIGFLALLLIIPVINAAIASQPNKRIDKLGLAQSQIKLLEDELQTSQQKYLELEQKIQQLNSEKTALHQEGVRLHEELQQQRLQLTEEFRTSTFEQLQTLLTNYPSIHQMVSVKPELPVKNLLSMFTPLDNLLSKWGYEQIGKPWEQVPYNSQLHQPDNADITEGELVYIRFVGYQHQGRILCPAKVSRSLPGGGK</sequence>
<keyword evidence="4" id="KW-1185">Reference proteome</keyword>
<keyword evidence="1" id="KW-0175">Coiled coil</keyword>
<dbReference type="RefSeq" id="WP_190950844.1">
    <property type="nucleotide sequence ID" value="NZ_JACJTC010000014.1"/>
</dbReference>
<evidence type="ECO:0000313" key="4">
    <source>
        <dbReference type="Proteomes" id="UP000606396"/>
    </source>
</evidence>
<reference evidence="3 4" key="1">
    <citation type="journal article" date="2020" name="ISME J.">
        <title>Comparative genomics reveals insights into cyanobacterial evolution and habitat adaptation.</title>
        <authorList>
            <person name="Chen M.Y."/>
            <person name="Teng W.K."/>
            <person name="Zhao L."/>
            <person name="Hu C.X."/>
            <person name="Zhou Y.K."/>
            <person name="Han B.P."/>
            <person name="Song L.R."/>
            <person name="Shu W.S."/>
        </authorList>
    </citation>
    <scope>NUCLEOTIDE SEQUENCE [LARGE SCALE GENOMIC DNA]</scope>
    <source>
        <strain evidence="3 4">FACHB-252</strain>
    </source>
</reference>
<dbReference type="EMBL" id="JACJTC010000014">
    <property type="protein sequence ID" value="MBD2613618.1"/>
    <property type="molecule type" value="Genomic_DNA"/>
</dbReference>
<dbReference type="Proteomes" id="UP000606396">
    <property type="component" value="Unassembled WGS sequence"/>
</dbReference>
<keyword evidence="2" id="KW-1133">Transmembrane helix</keyword>
<gene>
    <name evidence="3" type="ORF">H6G94_20445</name>
</gene>
<proteinExistence type="predicted"/>
<evidence type="ECO:0000313" key="3">
    <source>
        <dbReference type="EMBL" id="MBD2613618.1"/>
    </source>
</evidence>
<protein>
    <submittedName>
        <fullName evidence="3">XRE family transcriptional regulator</fullName>
    </submittedName>
</protein>
<feature type="coiled-coil region" evidence="1">
    <location>
        <begin position="52"/>
        <end position="93"/>
    </location>
</feature>
<keyword evidence="2" id="KW-0812">Transmembrane</keyword>
<accession>A0ABR8HET8</accession>
<name>A0ABR8HET8_NOSPU</name>
<comment type="caution">
    <text evidence="3">The sequence shown here is derived from an EMBL/GenBank/DDBJ whole genome shotgun (WGS) entry which is preliminary data.</text>
</comment>
<organism evidence="3 4">
    <name type="scientific">Nostoc punctiforme FACHB-252</name>
    <dbReference type="NCBI Taxonomy" id="1357509"/>
    <lineage>
        <taxon>Bacteria</taxon>
        <taxon>Bacillati</taxon>
        <taxon>Cyanobacteriota</taxon>
        <taxon>Cyanophyceae</taxon>
        <taxon>Nostocales</taxon>
        <taxon>Nostocaceae</taxon>
        <taxon>Nostoc</taxon>
    </lineage>
</organism>
<evidence type="ECO:0000256" key="2">
    <source>
        <dbReference type="SAM" id="Phobius"/>
    </source>
</evidence>